<evidence type="ECO:0000313" key="3">
    <source>
        <dbReference type="Proteomes" id="UP000202923"/>
    </source>
</evidence>
<accession>A0A1B2IE14</accession>
<keyword evidence="1" id="KW-1133">Transmembrane helix</keyword>
<reference evidence="2 3" key="1">
    <citation type="submission" date="2016-06" db="EMBL/GenBank/DDBJ databases">
        <authorList>
            <person name="Kjaerup R.B."/>
            <person name="Dalgaard T.S."/>
            <person name="Juul-Madsen H.R."/>
        </authorList>
    </citation>
    <scope>NUCLEOTIDE SEQUENCE [LARGE SCALE GENOMIC DNA]</scope>
</reference>
<keyword evidence="1" id="KW-0812">Transmembrane</keyword>
<evidence type="ECO:0000313" key="2">
    <source>
        <dbReference type="EMBL" id="ANZ49527.1"/>
    </source>
</evidence>
<dbReference type="EMBL" id="KX397369">
    <property type="protein sequence ID" value="ANZ49527.1"/>
    <property type="molecule type" value="Genomic_DNA"/>
</dbReference>
<protein>
    <submittedName>
        <fullName evidence="2">Uncharacterized protein</fullName>
    </submittedName>
</protein>
<gene>
    <name evidence="2" type="ORF">KWAN_175</name>
</gene>
<dbReference type="RefSeq" id="YP_009278780.1">
    <property type="nucleotide sequence ID" value="NC_031010.1"/>
</dbReference>
<feature type="transmembrane region" description="Helical" evidence="1">
    <location>
        <begin position="12"/>
        <end position="32"/>
    </location>
</feature>
<evidence type="ECO:0000256" key="1">
    <source>
        <dbReference type="SAM" id="Phobius"/>
    </source>
</evidence>
<organism evidence="2 3">
    <name type="scientific">Erwinia phage vB_EamM_Kwan</name>
    <dbReference type="NCBI Taxonomy" id="1883374"/>
    <lineage>
        <taxon>Viruses</taxon>
        <taxon>Duplodnaviria</taxon>
        <taxon>Heunggongvirae</taxon>
        <taxon>Uroviricota</taxon>
        <taxon>Caudoviricetes</taxon>
        <taxon>Chimalliviridae</taxon>
        <taxon>Wellingtonvirus</taxon>
        <taxon>Wellingtonvirus wellington</taxon>
    </lineage>
</organism>
<dbReference type="KEGG" id="vg:29062019"/>
<proteinExistence type="predicted"/>
<dbReference type="Proteomes" id="UP000202923">
    <property type="component" value="Genome"/>
</dbReference>
<name>A0A1B2IE14_9CAUD</name>
<sequence length="37" mass="4014">MRKTEAAVQEKPAVVQQGLGAVALVLFISRLFGKVEE</sequence>
<dbReference type="GeneID" id="29062019"/>
<keyword evidence="1" id="KW-0472">Membrane</keyword>